<organism evidence="1 2">
    <name type="scientific">Clavispora lusitaniae</name>
    <name type="common">Candida lusitaniae</name>
    <dbReference type="NCBI Taxonomy" id="36911"/>
    <lineage>
        <taxon>Eukaryota</taxon>
        <taxon>Fungi</taxon>
        <taxon>Dikarya</taxon>
        <taxon>Ascomycota</taxon>
        <taxon>Saccharomycotina</taxon>
        <taxon>Pichiomycetes</taxon>
        <taxon>Metschnikowiaceae</taxon>
        <taxon>Clavispora</taxon>
    </lineage>
</organism>
<keyword evidence="2" id="KW-1185">Reference proteome</keyword>
<reference evidence="2" key="1">
    <citation type="journal article" date="2019" name="MBio">
        <title>Comparative genomics for the elucidation of multidrug resistance (MDR) in Candida lusitaniae.</title>
        <authorList>
            <person name="Kannan A."/>
            <person name="Asner S.A."/>
            <person name="Trachsel E."/>
            <person name="Kelly S."/>
            <person name="Parker J."/>
            <person name="Sanglard D."/>
        </authorList>
    </citation>
    <scope>NUCLEOTIDE SEQUENCE [LARGE SCALE GENOMIC DNA]</scope>
    <source>
        <strain evidence="2">P1</strain>
    </source>
</reference>
<proteinExistence type="predicted"/>
<sequence length="445" mass="49514">MIRSSINPTYSTMVQSLTSIWPLLQVTGPFNEVPEEYSFADACEALTHAKVLVVGAGGLGSEILKNLALTGFKHIEVIDMDTVDVSNLNRQFLFRDKDVGRPKSETAAKYVLNRMNDPTLRIIPHFCKIQDQPAEFYKQFTVVVCGLDNIEARRWINALLVGFVGPDLSNLIPLIDGGTEGFRGQSRVILPTLTSCFECSLDMISPKTTYPVCTIANTPRLPEHCIEWASQLEWPRRFPGRKFDADKDDDVDLMYQLSLARATEFGIENVTRSLTLGVVKNIIPAIASTNAIVAASCCNEAFKVVTSCNPALSTYMMYSGDDSIFTYTFSHTRNTNCSVCSTGVKRMRAKRWWTVARFLEELATKQDILAKAPSVSSARVSLYMRQPAFLETQTRENLSKKLSDLVQVGEELVITDPSLPVPIRLVLDSFEGSEQEPLDLGSLLQ</sequence>
<evidence type="ECO:0000313" key="1">
    <source>
        <dbReference type="EMBL" id="QFZ26450.1"/>
    </source>
</evidence>
<name>A0ACD0WGN5_CLALS</name>
<dbReference type="EMBL" id="CP038485">
    <property type="protein sequence ID" value="QFZ26450.1"/>
    <property type="molecule type" value="Genomic_DNA"/>
</dbReference>
<evidence type="ECO:0000313" key="2">
    <source>
        <dbReference type="Proteomes" id="UP000326582"/>
    </source>
</evidence>
<gene>
    <name evidence="1" type="ORF">EJF14_20355</name>
</gene>
<protein>
    <submittedName>
        <fullName evidence="1">NEDD8-activating enzyme E1 catalytic subunit</fullName>
    </submittedName>
</protein>
<accession>A0ACD0WGN5</accession>
<dbReference type="Proteomes" id="UP000326582">
    <property type="component" value="Chromosome 2"/>
</dbReference>